<keyword evidence="8" id="KW-1185">Reference proteome</keyword>
<dbReference type="Gene3D" id="1.10.357.10">
    <property type="entry name" value="Tetracycline Repressor, domain 2"/>
    <property type="match status" value="1"/>
</dbReference>
<evidence type="ECO:0000256" key="3">
    <source>
        <dbReference type="ARBA" id="ARBA00023163"/>
    </source>
</evidence>
<evidence type="ECO:0000256" key="1">
    <source>
        <dbReference type="ARBA" id="ARBA00023015"/>
    </source>
</evidence>
<dbReference type="EMBL" id="JAUOZU010000010">
    <property type="protein sequence ID" value="MDO6965313.1"/>
    <property type="molecule type" value="Genomic_DNA"/>
</dbReference>
<dbReference type="PRINTS" id="PR00455">
    <property type="entry name" value="HTHTETR"/>
</dbReference>
<dbReference type="Proteomes" id="UP001174932">
    <property type="component" value="Unassembled WGS sequence"/>
</dbReference>
<keyword evidence="2 4" id="KW-0238">DNA-binding</keyword>
<dbReference type="InterPro" id="IPR023772">
    <property type="entry name" value="DNA-bd_HTH_TetR-type_CS"/>
</dbReference>
<name>A0ABT8YNQ4_9HYPH</name>
<dbReference type="InterPro" id="IPR050109">
    <property type="entry name" value="HTH-type_TetR-like_transc_reg"/>
</dbReference>
<evidence type="ECO:0000256" key="5">
    <source>
        <dbReference type="SAM" id="MobiDB-lite"/>
    </source>
</evidence>
<evidence type="ECO:0000256" key="4">
    <source>
        <dbReference type="PROSITE-ProRule" id="PRU00335"/>
    </source>
</evidence>
<gene>
    <name evidence="7" type="ORF">Q4481_15205</name>
</gene>
<reference evidence="7" key="2">
    <citation type="submission" date="2023-07" db="EMBL/GenBank/DDBJ databases">
        <authorList>
            <person name="Shen H."/>
        </authorList>
    </citation>
    <scope>NUCLEOTIDE SEQUENCE</scope>
    <source>
        <strain evidence="7">TNR-22</strain>
    </source>
</reference>
<dbReference type="PROSITE" id="PS50977">
    <property type="entry name" value="HTH_TETR_2"/>
    <property type="match status" value="1"/>
</dbReference>
<feature type="DNA-binding region" description="H-T-H motif" evidence="4">
    <location>
        <begin position="44"/>
        <end position="63"/>
    </location>
</feature>
<organism evidence="7 8">
    <name type="scientific">Rhizobium alvei</name>
    <dbReference type="NCBI Taxonomy" id="1132659"/>
    <lineage>
        <taxon>Bacteria</taxon>
        <taxon>Pseudomonadati</taxon>
        <taxon>Pseudomonadota</taxon>
        <taxon>Alphaproteobacteria</taxon>
        <taxon>Hyphomicrobiales</taxon>
        <taxon>Rhizobiaceae</taxon>
        <taxon>Rhizobium/Agrobacterium group</taxon>
        <taxon>Rhizobium</taxon>
    </lineage>
</organism>
<keyword evidence="1" id="KW-0805">Transcription regulation</keyword>
<dbReference type="RefSeq" id="WP_304377239.1">
    <property type="nucleotide sequence ID" value="NZ_JAUOZU010000010.1"/>
</dbReference>
<protein>
    <submittedName>
        <fullName evidence="7">TetR/AcrR family transcriptional regulator</fullName>
    </submittedName>
</protein>
<proteinExistence type="predicted"/>
<reference evidence="7" key="1">
    <citation type="journal article" date="2015" name="Int. J. Syst. Evol. Microbiol.">
        <title>Rhizobium alvei sp. nov., isolated from a freshwater river.</title>
        <authorList>
            <person name="Sheu S.Y."/>
            <person name="Huang H.W."/>
            <person name="Young C.C."/>
            <person name="Chen W.M."/>
        </authorList>
    </citation>
    <scope>NUCLEOTIDE SEQUENCE</scope>
    <source>
        <strain evidence="7">TNR-22</strain>
    </source>
</reference>
<feature type="region of interest" description="Disordered" evidence="5">
    <location>
        <begin position="1"/>
        <end position="20"/>
    </location>
</feature>
<sequence>MSETLSDENQAEQGLRSRKKAKRRDEIIGAARTLFARQGIDATTMADIAAAAGISAPTVFNYFGSKDGILIALISEGTTKAREDDRDLLWQDGLDLGSMLVALFVRVSGRTLEIAGKRVWRYAESAAIRHPETELAAEYHSVSRALVGVLVEFLATIDLRLRAGGEASTEYLGQLLHDVWMPCFINLITDEEQTLSEHEAILNQRLLPLVQLLFDDGCLSSPIRKGPNA</sequence>
<dbReference type="InterPro" id="IPR009057">
    <property type="entry name" value="Homeodomain-like_sf"/>
</dbReference>
<dbReference type="PANTHER" id="PTHR30055">
    <property type="entry name" value="HTH-TYPE TRANSCRIPTIONAL REGULATOR RUTR"/>
    <property type="match status" value="1"/>
</dbReference>
<dbReference type="PANTHER" id="PTHR30055:SF234">
    <property type="entry name" value="HTH-TYPE TRANSCRIPTIONAL REGULATOR BETI"/>
    <property type="match status" value="1"/>
</dbReference>
<evidence type="ECO:0000256" key="2">
    <source>
        <dbReference type="ARBA" id="ARBA00023125"/>
    </source>
</evidence>
<dbReference type="Pfam" id="PF00440">
    <property type="entry name" value="TetR_N"/>
    <property type="match status" value="1"/>
</dbReference>
<feature type="compositionally biased region" description="Acidic residues" evidence="5">
    <location>
        <begin position="1"/>
        <end position="10"/>
    </location>
</feature>
<comment type="caution">
    <text evidence="7">The sequence shown here is derived from an EMBL/GenBank/DDBJ whole genome shotgun (WGS) entry which is preliminary data.</text>
</comment>
<feature type="domain" description="HTH tetR-type" evidence="6">
    <location>
        <begin position="21"/>
        <end position="81"/>
    </location>
</feature>
<evidence type="ECO:0000259" key="6">
    <source>
        <dbReference type="PROSITE" id="PS50977"/>
    </source>
</evidence>
<keyword evidence="3" id="KW-0804">Transcription</keyword>
<dbReference type="PROSITE" id="PS01081">
    <property type="entry name" value="HTH_TETR_1"/>
    <property type="match status" value="1"/>
</dbReference>
<dbReference type="SUPFAM" id="SSF46689">
    <property type="entry name" value="Homeodomain-like"/>
    <property type="match status" value="1"/>
</dbReference>
<evidence type="ECO:0000313" key="8">
    <source>
        <dbReference type="Proteomes" id="UP001174932"/>
    </source>
</evidence>
<dbReference type="InterPro" id="IPR001647">
    <property type="entry name" value="HTH_TetR"/>
</dbReference>
<evidence type="ECO:0000313" key="7">
    <source>
        <dbReference type="EMBL" id="MDO6965313.1"/>
    </source>
</evidence>
<accession>A0ABT8YNQ4</accession>